<accession>A0A412AWQ2</accession>
<dbReference type="Pfam" id="PF14198">
    <property type="entry name" value="TnpV"/>
    <property type="match status" value="1"/>
</dbReference>
<sequence>MAKTIFEEMGGTYTQVGDYYLPDLKLPEEEKRANIGVWGMRHKRFLRENHRVLYANLITSGKLVTYLDDIEQQATAMFLRLVKELAEKENVNEELKATDQMLWVQKMNNIRNRATEIVNAELIYTV</sequence>
<gene>
    <name evidence="1" type="ORF">DWY99_08960</name>
</gene>
<organism evidence="1 2">
    <name type="scientific">[Clostridium] leptum</name>
    <dbReference type="NCBI Taxonomy" id="1535"/>
    <lineage>
        <taxon>Bacteria</taxon>
        <taxon>Bacillati</taxon>
        <taxon>Bacillota</taxon>
        <taxon>Clostridia</taxon>
        <taxon>Eubacteriales</taxon>
        <taxon>Oscillospiraceae</taxon>
        <taxon>Oscillospiraceae incertae sedis</taxon>
    </lineage>
</organism>
<dbReference type="AlphaFoldDB" id="A0A412AWQ2"/>
<comment type="caution">
    <text evidence="1">The sequence shown here is derived from an EMBL/GenBank/DDBJ whole genome shotgun (WGS) entry which is preliminary data.</text>
</comment>
<dbReference type="Proteomes" id="UP000284751">
    <property type="component" value="Unassembled WGS sequence"/>
</dbReference>
<evidence type="ECO:0000313" key="1">
    <source>
        <dbReference type="EMBL" id="RGQ39480.1"/>
    </source>
</evidence>
<name>A0A412AWQ2_9FIRM</name>
<protein>
    <submittedName>
        <fullName evidence="1">TnpV protein</fullName>
    </submittedName>
</protein>
<proteinExistence type="predicted"/>
<reference evidence="1 2" key="1">
    <citation type="submission" date="2018-08" db="EMBL/GenBank/DDBJ databases">
        <title>A genome reference for cultivated species of the human gut microbiota.</title>
        <authorList>
            <person name="Zou Y."/>
            <person name="Xue W."/>
            <person name="Luo G."/>
        </authorList>
    </citation>
    <scope>NUCLEOTIDE SEQUENCE [LARGE SCALE GENOMIC DNA]</scope>
    <source>
        <strain evidence="1 2">AF28-26</strain>
    </source>
</reference>
<dbReference type="InterPro" id="IPR026989">
    <property type="entry name" value="TnpV"/>
</dbReference>
<evidence type="ECO:0000313" key="2">
    <source>
        <dbReference type="Proteomes" id="UP000284751"/>
    </source>
</evidence>
<dbReference type="EMBL" id="QRTC01000033">
    <property type="protein sequence ID" value="RGQ39480.1"/>
    <property type="molecule type" value="Genomic_DNA"/>
</dbReference>